<dbReference type="Proteomes" id="UP000272025">
    <property type="component" value="Unassembled WGS sequence"/>
</dbReference>
<dbReference type="GeneID" id="39578908"/>
<accession>A0A3N2Q8X9</accession>
<evidence type="ECO:0000313" key="2">
    <source>
        <dbReference type="Proteomes" id="UP000272025"/>
    </source>
</evidence>
<protein>
    <submittedName>
        <fullName evidence="1">Uncharacterized protein</fullName>
    </submittedName>
</protein>
<dbReference type="RefSeq" id="XP_028471047.1">
    <property type="nucleotide sequence ID" value="XM_028610430.1"/>
</dbReference>
<sequence length="189" mass="21707">MTIVNSHFSPLIWIIQTSSTISMPLTHGRHGNRSRGKRHQLGPTWLPLFQRQQGDEREWPSMPITTAELHVYGLDRRRGDDTLLYIVQYHDHGHGDKSRYTEDDLNDSAAFIMHTMRQLSTSQIISSLWGANCFGKLICLTSRWKKKPRILASQSSSKSVNRHPDDSMQRYINCVPCKGKRKSLYATPS</sequence>
<name>A0A3N2Q8X9_SODAK</name>
<reference evidence="1 2" key="1">
    <citation type="journal article" date="2018" name="Mol. Ecol.">
        <title>The obligate alkalophilic soda-lake fungus Sodiomyces alkalinus has shifted to a protein diet.</title>
        <authorList>
            <person name="Grum-Grzhimaylo A.A."/>
            <person name="Falkoski D.L."/>
            <person name="van den Heuvel J."/>
            <person name="Valero-Jimenez C.A."/>
            <person name="Min B."/>
            <person name="Choi I.G."/>
            <person name="Lipzen A."/>
            <person name="Daum C.G."/>
            <person name="Aanen D.K."/>
            <person name="Tsang A."/>
            <person name="Henrissat B."/>
            <person name="Bilanenko E.N."/>
            <person name="de Vries R.P."/>
            <person name="van Kan J.A.L."/>
            <person name="Grigoriev I.V."/>
            <person name="Debets A.J.M."/>
        </authorList>
    </citation>
    <scope>NUCLEOTIDE SEQUENCE [LARGE SCALE GENOMIC DNA]</scope>
    <source>
        <strain evidence="1 2">F11</strain>
    </source>
</reference>
<dbReference type="EMBL" id="ML119051">
    <property type="protein sequence ID" value="ROT43241.1"/>
    <property type="molecule type" value="Genomic_DNA"/>
</dbReference>
<dbReference type="AlphaFoldDB" id="A0A3N2Q8X9"/>
<gene>
    <name evidence="1" type="ORF">SODALDRAFT_327431</name>
</gene>
<evidence type="ECO:0000313" key="1">
    <source>
        <dbReference type="EMBL" id="ROT43241.1"/>
    </source>
</evidence>
<proteinExistence type="predicted"/>
<keyword evidence="2" id="KW-1185">Reference proteome</keyword>
<organism evidence="1 2">
    <name type="scientific">Sodiomyces alkalinus (strain CBS 110278 / VKM F-3762 / F11)</name>
    <name type="common">Alkaliphilic filamentous fungus</name>
    <dbReference type="NCBI Taxonomy" id="1314773"/>
    <lineage>
        <taxon>Eukaryota</taxon>
        <taxon>Fungi</taxon>
        <taxon>Dikarya</taxon>
        <taxon>Ascomycota</taxon>
        <taxon>Pezizomycotina</taxon>
        <taxon>Sordariomycetes</taxon>
        <taxon>Hypocreomycetidae</taxon>
        <taxon>Glomerellales</taxon>
        <taxon>Plectosphaerellaceae</taxon>
        <taxon>Sodiomyces</taxon>
    </lineage>
</organism>